<gene>
    <name evidence="8" type="ORF">FD755_008581</name>
</gene>
<comment type="caution">
    <text evidence="8">The sequence shown here is derived from an EMBL/GenBank/DDBJ whole genome shotgun (WGS) entry which is preliminary data.</text>
</comment>
<evidence type="ECO:0000259" key="7">
    <source>
        <dbReference type="Pfam" id="PF09337"/>
    </source>
</evidence>
<dbReference type="PANTHER" id="PTHR41694:SF5">
    <property type="entry name" value="RIBONUCLEASE H"/>
    <property type="match status" value="1"/>
</dbReference>
<evidence type="ECO:0000256" key="5">
    <source>
        <dbReference type="ARBA" id="ARBA00022801"/>
    </source>
</evidence>
<dbReference type="Gene3D" id="1.10.340.70">
    <property type="match status" value="1"/>
</dbReference>
<feature type="domain" description="Zinc finger H2C2-type histone UAS binding" evidence="7">
    <location>
        <begin position="88"/>
        <end position="127"/>
    </location>
</feature>
<keyword evidence="5" id="KW-0378">Hydrolase</keyword>
<dbReference type="EMBL" id="VCEB01000003">
    <property type="protein sequence ID" value="KAB0380797.1"/>
    <property type="molecule type" value="Genomic_DNA"/>
</dbReference>
<dbReference type="GO" id="GO:0004519">
    <property type="term" value="F:endonuclease activity"/>
    <property type="evidence" value="ECO:0007669"/>
    <property type="project" value="UniProtKB-KW"/>
</dbReference>
<keyword evidence="4" id="KW-0255">Endonuclease</keyword>
<dbReference type="GO" id="GO:0016787">
    <property type="term" value="F:hydrolase activity"/>
    <property type="evidence" value="ECO:0007669"/>
    <property type="project" value="UniProtKB-KW"/>
</dbReference>
<keyword evidence="1" id="KW-0808">Transferase</keyword>
<keyword evidence="3" id="KW-0540">Nuclease</keyword>
<sequence>MARDNRAADAAAREAASQDYAAPILAVGLPPPGMGTLPPVPNYSLPDLIWINEDTTLQKDDKDGWYRDQNNNLILPAILGHHLCEHLHTTTHLGEKKTLTLFQTACLSFPLQNATVREIIQACKACQLMRTEKRQHTETRYRGEEPGQHWEMDFTEVDGIGPWVHCNHVWQATPEEQEKAQAEWEARPHPSNPLKLKLVRWEAS</sequence>
<proteinExistence type="predicted"/>
<evidence type="ECO:0000256" key="2">
    <source>
        <dbReference type="ARBA" id="ARBA00022695"/>
    </source>
</evidence>
<keyword evidence="6" id="KW-0695">RNA-directed DNA polymerase</keyword>
<dbReference type="AlphaFoldDB" id="A0A5J5MMA8"/>
<evidence type="ECO:0000313" key="8">
    <source>
        <dbReference type="EMBL" id="KAB0380797.1"/>
    </source>
</evidence>
<dbReference type="Pfam" id="PF09337">
    <property type="entry name" value="zf-H2C2"/>
    <property type="match status" value="1"/>
</dbReference>
<organism evidence="8 9">
    <name type="scientific">Muntiacus reevesi</name>
    <name type="common">Reeves' muntjac</name>
    <name type="synonym">Cervus reevesi</name>
    <dbReference type="NCBI Taxonomy" id="9886"/>
    <lineage>
        <taxon>Eukaryota</taxon>
        <taxon>Metazoa</taxon>
        <taxon>Chordata</taxon>
        <taxon>Craniata</taxon>
        <taxon>Vertebrata</taxon>
        <taxon>Euteleostomi</taxon>
        <taxon>Mammalia</taxon>
        <taxon>Eutheria</taxon>
        <taxon>Laurasiatheria</taxon>
        <taxon>Artiodactyla</taxon>
        <taxon>Ruminantia</taxon>
        <taxon>Pecora</taxon>
        <taxon>Cervidae</taxon>
        <taxon>Muntiacinae</taxon>
        <taxon>Muntiacus</taxon>
    </lineage>
</organism>
<dbReference type="Proteomes" id="UP000326062">
    <property type="component" value="Chromosome 3"/>
</dbReference>
<evidence type="ECO:0000256" key="3">
    <source>
        <dbReference type="ARBA" id="ARBA00022722"/>
    </source>
</evidence>
<keyword evidence="9" id="KW-1185">Reference proteome</keyword>
<evidence type="ECO:0000256" key="1">
    <source>
        <dbReference type="ARBA" id="ARBA00022679"/>
    </source>
</evidence>
<keyword evidence="2" id="KW-0548">Nucleotidyltransferase</keyword>
<dbReference type="GO" id="GO:0003964">
    <property type="term" value="F:RNA-directed DNA polymerase activity"/>
    <property type="evidence" value="ECO:0007669"/>
    <property type="project" value="UniProtKB-KW"/>
</dbReference>
<evidence type="ECO:0000256" key="4">
    <source>
        <dbReference type="ARBA" id="ARBA00022759"/>
    </source>
</evidence>
<evidence type="ECO:0000256" key="6">
    <source>
        <dbReference type="ARBA" id="ARBA00022918"/>
    </source>
</evidence>
<dbReference type="InterPro" id="IPR015416">
    <property type="entry name" value="Znf_H2C2_histone_UAS-bd"/>
</dbReference>
<evidence type="ECO:0000313" key="9">
    <source>
        <dbReference type="Proteomes" id="UP000326062"/>
    </source>
</evidence>
<name>A0A5J5MMA8_MUNRE</name>
<reference evidence="8 9" key="1">
    <citation type="submission" date="2019-06" db="EMBL/GenBank/DDBJ databases">
        <title>Discovery of a novel chromosome fission-fusion reversal in muntjac.</title>
        <authorList>
            <person name="Mudd A.B."/>
            <person name="Bredeson J.V."/>
            <person name="Baum R."/>
            <person name="Hockemeyer D."/>
            <person name="Rokhsar D.S."/>
        </authorList>
    </citation>
    <scope>NUCLEOTIDE SEQUENCE [LARGE SCALE GENOMIC DNA]</scope>
    <source>
        <strain evidence="8">UCam_UCB_Mr</strain>
        <tissue evidence="8">Fibroblast cell line</tissue>
    </source>
</reference>
<protein>
    <recommendedName>
        <fullName evidence="7">Zinc finger H2C2-type histone UAS binding domain-containing protein</fullName>
    </recommendedName>
</protein>
<dbReference type="Gene3D" id="2.30.30.850">
    <property type="match status" value="1"/>
</dbReference>
<dbReference type="PANTHER" id="PTHR41694">
    <property type="entry name" value="ENDOGENOUS RETROVIRUS GROUP K MEMBER POL PROTEIN"/>
    <property type="match status" value="1"/>
</dbReference>
<accession>A0A5J5MMA8</accession>